<dbReference type="EMBL" id="BMAW01042623">
    <property type="protein sequence ID" value="GFS35143.1"/>
    <property type="molecule type" value="Genomic_DNA"/>
</dbReference>
<organism evidence="1 2">
    <name type="scientific">Nephila pilipes</name>
    <name type="common">Giant wood spider</name>
    <name type="synonym">Nephila maculata</name>
    <dbReference type="NCBI Taxonomy" id="299642"/>
    <lineage>
        <taxon>Eukaryota</taxon>
        <taxon>Metazoa</taxon>
        <taxon>Ecdysozoa</taxon>
        <taxon>Arthropoda</taxon>
        <taxon>Chelicerata</taxon>
        <taxon>Arachnida</taxon>
        <taxon>Araneae</taxon>
        <taxon>Araneomorphae</taxon>
        <taxon>Entelegynae</taxon>
        <taxon>Araneoidea</taxon>
        <taxon>Nephilidae</taxon>
        <taxon>Nephila</taxon>
    </lineage>
</organism>
<keyword evidence="2" id="KW-1185">Reference proteome</keyword>
<name>A0A8X6KAE6_NEPPI</name>
<gene>
    <name evidence="1" type="primary">AVEN_76221_1</name>
    <name evidence="1" type="ORF">NPIL_538561</name>
</gene>
<dbReference type="Proteomes" id="UP000887013">
    <property type="component" value="Unassembled WGS sequence"/>
</dbReference>
<reference evidence="1" key="1">
    <citation type="submission" date="2020-08" db="EMBL/GenBank/DDBJ databases">
        <title>Multicomponent nature underlies the extraordinary mechanical properties of spider dragline silk.</title>
        <authorList>
            <person name="Kono N."/>
            <person name="Nakamura H."/>
            <person name="Mori M."/>
            <person name="Yoshida Y."/>
            <person name="Ohtoshi R."/>
            <person name="Malay A.D."/>
            <person name="Moran D.A.P."/>
            <person name="Tomita M."/>
            <person name="Numata K."/>
            <person name="Arakawa K."/>
        </authorList>
    </citation>
    <scope>NUCLEOTIDE SEQUENCE</scope>
</reference>
<accession>A0A8X6KAE6</accession>
<protein>
    <submittedName>
        <fullName evidence="1">Uncharacterized protein</fullName>
    </submittedName>
</protein>
<dbReference type="OrthoDB" id="6418612at2759"/>
<dbReference type="AlphaFoldDB" id="A0A8X6KAE6"/>
<evidence type="ECO:0000313" key="2">
    <source>
        <dbReference type="Proteomes" id="UP000887013"/>
    </source>
</evidence>
<proteinExistence type="predicted"/>
<evidence type="ECO:0000313" key="1">
    <source>
        <dbReference type="EMBL" id="GFS35143.1"/>
    </source>
</evidence>
<sequence>MDSKFSLQTLILTKVAIQIYKHPDIKTLEHETCNGIRYIPAEIWKPIAKEKLSSLNLPWTIQREVIALMIPLSVEIEEWEYDHIPILDRRVWKPSIDYIWKENGTIDRIETAKNFIKCESNDVSQRFRMACVYWLEEEAKKLWQEMPETTRSSLSVIRVCDCKLGWENIVKDWIAFIRSGTVDWRQHSFPHSLTWYCQDSVVIQSSLLQELSPWEQFYVFKKVMKEVIPSHTKIFCLTQMNEKQFENVLKKEPAEVFKALLNRPYHSQFEDMVDCIFKYLSEKDFVNVLHIMICEHIRFKRNDYDYVNLLRDLWFRSPDSYKKHFEGSEFFYFLKMALEYDYKIPFLEKCPCESDDD</sequence>
<comment type="caution">
    <text evidence="1">The sequence shown here is derived from an EMBL/GenBank/DDBJ whole genome shotgun (WGS) entry which is preliminary data.</text>
</comment>